<sequence>MITIATSHLTFSINLRISQQPMTIQLVQNNLEYSFVTVNETSDFVEKTINVFEQAYPKFLIHDVWADPYSLALFEIYPELQFGLVEATTQRMIAQGNCLPLAWESRFDQLPEEGCDWALAKGFEDREQNRQPNALCAVSISILPEYQGKNLSQYMIEYMKELAQSHGFSSLIMAVRPSLKHLYPLTPIERYITWQDKNGLLFDPWLRVNVKHGAKIAGICFKSTTIRDTIAGWENRVGMRFPETGDYIISQGLVPVKIDYANNMGIYIEPNVWLYYDIHYSNFQVIEPQTKVE</sequence>
<organism evidence="1">
    <name type="scientific">Heteroscytonema crispum UCFS10</name>
    <dbReference type="NCBI Taxonomy" id="1885250"/>
    <lineage>
        <taxon>Bacteria</taxon>
        <taxon>Bacillati</taxon>
        <taxon>Cyanobacteriota</taxon>
        <taxon>Cyanophyceae</taxon>
        <taxon>Nostocales</taxon>
        <taxon>Heteroscytonemataceae</taxon>
        <taxon>Heteroscytonema</taxon>
    </lineage>
</organism>
<reference evidence="1" key="1">
    <citation type="journal article" date="2018" name="ACS Chem. Biol.">
        <title>Insertions within the Saxitoxin Biosynthetic Gene Cluster Result in Differential Toxin Profiles.</title>
        <authorList>
            <person name="Cullen A."/>
            <person name="D'Agostino P.M."/>
            <person name="Mazmouz R."/>
            <person name="Pickford R."/>
            <person name="Wood S."/>
            <person name="Neilan B.A."/>
        </authorList>
    </citation>
    <scope>NUCLEOTIDE SEQUENCE</scope>
    <source>
        <strain evidence="1">CAWBG524</strain>
    </source>
</reference>
<dbReference type="InterPro" id="IPR016181">
    <property type="entry name" value="Acyl_CoA_acyltransferase"/>
</dbReference>
<accession>A0A3G2KSB3</accession>
<dbReference type="Gene3D" id="3.40.630.30">
    <property type="match status" value="1"/>
</dbReference>
<evidence type="ECO:0000313" key="1">
    <source>
        <dbReference type="EMBL" id="AYN62250.1"/>
    </source>
</evidence>
<dbReference type="AlphaFoldDB" id="A0A3G2KSB3"/>
<name>A0A3G2KSB3_9CYAN</name>
<proteinExistence type="predicted"/>
<dbReference type="EMBL" id="MH341391">
    <property type="protein sequence ID" value="AYN62250.1"/>
    <property type="molecule type" value="Genomic_DNA"/>
</dbReference>
<dbReference type="SUPFAM" id="SSF55729">
    <property type="entry name" value="Acyl-CoA N-acyltransferases (Nat)"/>
    <property type="match status" value="1"/>
</dbReference>
<protein>
    <submittedName>
        <fullName evidence="1">SxtR</fullName>
    </submittedName>
</protein>